<gene>
    <name evidence="7" type="ORF">A3770_14p71900</name>
</gene>
<protein>
    <recommendedName>
        <fullName evidence="6">RWP-RK domain-containing protein</fullName>
    </recommendedName>
</protein>
<evidence type="ECO:0000256" key="3">
    <source>
        <dbReference type="ARBA" id="ARBA00023163"/>
    </source>
</evidence>
<evidence type="ECO:0000259" key="6">
    <source>
        <dbReference type="PROSITE" id="PS51519"/>
    </source>
</evidence>
<feature type="domain" description="RWP-RK" evidence="6">
    <location>
        <begin position="1"/>
        <end position="83"/>
    </location>
</feature>
<keyword evidence="4" id="KW-0539">Nucleus</keyword>
<keyword evidence="1" id="KW-0805">Transcription regulation</keyword>
<dbReference type="GO" id="GO:0003677">
    <property type="term" value="F:DNA binding"/>
    <property type="evidence" value="ECO:0007669"/>
    <property type="project" value="UniProtKB-KW"/>
</dbReference>
<reference evidence="7 8" key="1">
    <citation type="submission" date="2018-07" db="EMBL/GenBank/DDBJ databases">
        <title>The complete nuclear genome of the prasinophyte Chloropicon primus (CCMP1205).</title>
        <authorList>
            <person name="Pombert J.-F."/>
            <person name="Otis C."/>
            <person name="Turmel M."/>
            <person name="Lemieux C."/>
        </authorList>
    </citation>
    <scope>NUCLEOTIDE SEQUENCE [LARGE SCALE GENOMIC DNA]</scope>
    <source>
        <strain evidence="7 8">CCMP1205</strain>
    </source>
</reference>
<dbReference type="InterPro" id="IPR003035">
    <property type="entry name" value="RWP-RK_dom"/>
</dbReference>
<dbReference type="Proteomes" id="UP000316726">
    <property type="component" value="Chromosome 14"/>
</dbReference>
<evidence type="ECO:0000256" key="4">
    <source>
        <dbReference type="ARBA" id="ARBA00023242"/>
    </source>
</evidence>
<dbReference type="AlphaFoldDB" id="A0A5B8MYI2"/>
<dbReference type="EMBL" id="CP031047">
    <property type="protein sequence ID" value="QDZ24672.1"/>
    <property type="molecule type" value="Genomic_DNA"/>
</dbReference>
<feature type="region of interest" description="Disordered" evidence="5">
    <location>
        <begin position="50"/>
        <end position="113"/>
    </location>
</feature>
<evidence type="ECO:0000256" key="2">
    <source>
        <dbReference type="ARBA" id="ARBA00023125"/>
    </source>
</evidence>
<accession>A0A5B8MYI2</accession>
<keyword evidence="3" id="KW-0804">Transcription</keyword>
<keyword evidence="8" id="KW-1185">Reference proteome</keyword>
<evidence type="ECO:0000313" key="8">
    <source>
        <dbReference type="Proteomes" id="UP000316726"/>
    </source>
</evidence>
<name>A0A5B8MYI2_9CHLO</name>
<dbReference type="PROSITE" id="PS51519">
    <property type="entry name" value="RWP_RK"/>
    <property type="match status" value="1"/>
</dbReference>
<proteinExistence type="predicted"/>
<feature type="compositionally biased region" description="Basic and acidic residues" evidence="5">
    <location>
        <begin position="102"/>
        <end position="113"/>
    </location>
</feature>
<organism evidence="7 8">
    <name type="scientific">Chloropicon primus</name>
    <dbReference type="NCBI Taxonomy" id="1764295"/>
    <lineage>
        <taxon>Eukaryota</taxon>
        <taxon>Viridiplantae</taxon>
        <taxon>Chlorophyta</taxon>
        <taxon>Chloropicophyceae</taxon>
        <taxon>Chloropicales</taxon>
        <taxon>Chloropicaceae</taxon>
        <taxon>Chloropicon</taxon>
    </lineage>
</organism>
<evidence type="ECO:0000313" key="7">
    <source>
        <dbReference type="EMBL" id="QDZ24672.1"/>
    </source>
</evidence>
<evidence type="ECO:0000256" key="5">
    <source>
        <dbReference type="SAM" id="MobiDB-lite"/>
    </source>
</evidence>
<sequence>MGAESAKGNEKGSSMPIDVLRDIFRFTPDKAALKLGISKRTLEERCVELGVKHWPGDESESDSETSGSSSSEECTDAEDKPSNKRKGVGTDITGHGDGPEPESQRPRVPSKEDLLDDKEKEAKMHAHVKNLLPLLLGFEIDLKEERARRFSERKGIKKAMADICKKTSDKRLLEEFQNFKKCIYATVDIADRMLEDKDMDEILPVLSELEARALKNVGVNEPAPPSAGDPKYEKHVAVLCRYIDHKMAKELIRSHKTLSQNVYNNSVMMSYWLAGLGYERLDLSNGFKQGVKKLQGEIERKELHAMAAFGRLLKMHGLEAPPHHFKRAVYNMEDDTEEVKFKALVKSLYNPPEIDEGRPRHQALETKAAQKLAEHVRSMRDRHGTDQVIESAKKYQKMETSDLFEIFKETFAKFKKDGRMVLSNLPTVELRSIVKLVEEVKMRIMHLGGHFKGEGMFFAGSELLEHYIPVLTMKLGPKAAQLLLRFHMMDQFSLYAHASSMATWLVGLGYSRDHWTSLSVAIKELMPEIENGVFDPMPTFAHLLEVHDLPWPPHHFKKCMYRYKCEGSE</sequence>
<keyword evidence="2" id="KW-0238">DNA-binding</keyword>
<evidence type="ECO:0000256" key="1">
    <source>
        <dbReference type="ARBA" id="ARBA00023015"/>
    </source>
</evidence>